<name>B4JSZ9_DROGR</name>
<accession>B4JSZ9</accession>
<dbReference type="Gene3D" id="1.20.1250.20">
    <property type="entry name" value="MFS general substrate transporter like domains"/>
    <property type="match status" value="1"/>
</dbReference>
<evidence type="ECO:0000256" key="5">
    <source>
        <dbReference type="SAM" id="MobiDB-lite"/>
    </source>
</evidence>
<dbReference type="GO" id="GO:0016020">
    <property type="term" value="C:membrane"/>
    <property type="evidence" value="ECO:0007669"/>
    <property type="project" value="UniProtKB-SubCell"/>
</dbReference>
<dbReference type="OrthoDB" id="6133115at2759"/>
<dbReference type="SUPFAM" id="SSF103473">
    <property type="entry name" value="MFS general substrate transporter"/>
    <property type="match status" value="1"/>
</dbReference>
<comment type="subcellular location">
    <subcellularLocation>
        <location evidence="1">Membrane</location>
        <topology evidence="1">Multi-pass membrane protein</topology>
    </subcellularLocation>
</comment>
<feature type="transmembrane region" description="Helical" evidence="6">
    <location>
        <begin position="478"/>
        <end position="498"/>
    </location>
</feature>
<keyword evidence="4 6" id="KW-0472">Membrane</keyword>
<feature type="transmembrane region" description="Helical" evidence="6">
    <location>
        <begin position="150"/>
        <end position="170"/>
    </location>
</feature>
<dbReference type="AlphaFoldDB" id="B4JSZ9"/>
<feature type="transmembrane region" description="Helical" evidence="6">
    <location>
        <begin position="207"/>
        <end position="228"/>
    </location>
</feature>
<feature type="transmembrane region" description="Helical" evidence="6">
    <location>
        <begin position="182"/>
        <end position="201"/>
    </location>
</feature>
<sequence>MAATDSDYKRRMSTALPPGVDIVQHINGNFGRWQLRIILLIFLCKIPTAWFMAVIIYTAPNPQRGELICRPATWNGSAPASEHGENRNTDRLFSVQVCNAYAQSLSESFVQRYGHSWNATHASLPCERVEHNSDYKSLITQFDLICSRRVLVAVTQSFHALGTLMGGLLTYQLLRHFSPRRLMLLGMLGQIFCGNLTGLVDTYQLHVYFRCLTSVCCTLMYSAGHIILMDITAGKARILVVTLSELFWSIGLVLLPAISIYFDDWSYLYVAISSSLIVLVWLHRWISDAPRWLLRHQQIEPALRLLLESATHNNRMVPLTLDVQLTIYASELNAQKRQRYCQIWDKETKRRQLVYIHVIWGCAQVLYNIILLMIRSLSESQVHVNTAALGFAEMIGVFVGLYFILYTRRYWRWAGNLMIIAGLCTYLVWLLPEPVPPVYENVLWMFFAALPKAAVSCGQALLIACMSESLPAEKRGPFAFSVITWARVWLLSASFLTVLKQINIALSLSTFYVLVILGGICTCCLRTPQGKQPEERHQQREKEADRFSTHL</sequence>
<dbReference type="EMBL" id="CH916373">
    <property type="protein sequence ID" value="EDV94889.1"/>
    <property type="molecule type" value="Genomic_DNA"/>
</dbReference>
<organism evidence="8">
    <name type="scientific">Drosophila grimshawi</name>
    <name type="common">Hawaiian fruit fly</name>
    <name type="synonym">Idiomyia grimshawi</name>
    <dbReference type="NCBI Taxonomy" id="7222"/>
    <lineage>
        <taxon>Eukaryota</taxon>
        <taxon>Metazoa</taxon>
        <taxon>Ecdysozoa</taxon>
        <taxon>Arthropoda</taxon>
        <taxon>Hexapoda</taxon>
        <taxon>Insecta</taxon>
        <taxon>Pterygota</taxon>
        <taxon>Neoptera</taxon>
        <taxon>Endopterygota</taxon>
        <taxon>Diptera</taxon>
        <taxon>Brachycera</taxon>
        <taxon>Muscomorpha</taxon>
        <taxon>Ephydroidea</taxon>
        <taxon>Drosophilidae</taxon>
        <taxon>Drosophila</taxon>
        <taxon>Hawaiian Drosophila</taxon>
    </lineage>
</organism>
<dbReference type="InParanoid" id="B4JSZ9"/>
<evidence type="ECO:0000313" key="8">
    <source>
        <dbReference type="Proteomes" id="UP000001070"/>
    </source>
</evidence>
<feature type="region of interest" description="Disordered" evidence="5">
    <location>
        <begin position="532"/>
        <end position="551"/>
    </location>
</feature>
<dbReference type="eggNOG" id="KOG0255">
    <property type="taxonomic scope" value="Eukaryota"/>
</dbReference>
<feature type="transmembrane region" description="Helical" evidence="6">
    <location>
        <begin position="504"/>
        <end position="525"/>
    </location>
</feature>
<dbReference type="CDD" id="cd17317">
    <property type="entry name" value="MFS_SLC22"/>
    <property type="match status" value="1"/>
</dbReference>
<feature type="transmembrane region" description="Helical" evidence="6">
    <location>
        <begin position="386"/>
        <end position="406"/>
    </location>
</feature>
<protein>
    <submittedName>
        <fullName evidence="7">GH23274</fullName>
    </submittedName>
</protein>
<evidence type="ECO:0000256" key="2">
    <source>
        <dbReference type="ARBA" id="ARBA00022692"/>
    </source>
</evidence>
<reference evidence="7 8" key="1">
    <citation type="journal article" date="2007" name="Nature">
        <title>Evolution of genes and genomes on the Drosophila phylogeny.</title>
        <authorList>
            <consortium name="Drosophila 12 Genomes Consortium"/>
            <person name="Clark A.G."/>
            <person name="Eisen M.B."/>
            <person name="Smith D.R."/>
            <person name="Bergman C.M."/>
            <person name="Oliver B."/>
            <person name="Markow T.A."/>
            <person name="Kaufman T.C."/>
            <person name="Kellis M."/>
            <person name="Gelbart W."/>
            <person name="Iyer V.N."/>
            <person name="Pollard D.A."/>
            <person name="Sackton T.B."/>
            <person name="Larracuente A.M."/>
            <person name="Singh N.D."/>
            <person name="Abad J.P."/>
            <person name="Abt D.N."/>
            <person name="Adryan B."/>
            <person name="Aguade M."/>
            <person name="Akashi H."/>
            <person name="Anderson W.W."/>
            <person name="Aquadro C.F."/>
            <person name="Ardell D.H."/>
            <person name="Arguello R."/>
            <person name="Artieri C.G."/>
            <person name="Barbash D.A."/>
            <person name="Barker D."/>
            <person name="Barsanti P."/>
            <person name="Batterham P."/>
            <person name="Batzoglou S."/>
            <person name="Begun D."/>
            <person name="Bhutkar A."/>
            <person name="Blanco E."/>
            <person name="Bosak S.A."/>
            <person name="Bradley R.K."/>
            <person name="Brand A.D."/>
            <person name="Brent M.R."/>
            <person name="Brooks A.N."/>
            <person name="Brown R.H."/>
            <person name="Butlin R.K."/>
            <person name="Caggese C."/>
            <person name="Calvi B.R."/>
            <person name="Bernardo de Carvalho A."/>
            <person name="Caspi A."/>
            <person name="Castrezana S."/>
            <person name="Celniker S.E."/>
            <person name="Chang J.L."/>
            <person name="Chapple C."/>
            <person name="Chatterji S."/>
            <person name="Chinwalla A."/>
            <person name="Civetta A."/>
            <person name="Clifton S.W."/>
            <person name="Comeron J.M."/>
            <person name="Costello J.C."/>
            <person name="Coyne J.A."/>
            <person name="Daub J."/>
            <person name="David R.G."/>
            <person name="Delcher A.L."/>
            <person name="Delehaunty K."/>
            <person name="Do C.B."/>
            <person name="Ebling H."/>
            <person name="Edwards K."/>
            <person name="Eickbush T."/>
            <person name="Evans J.D."/>
            <person name="Filipski A."/>
            <person name="Findeiss S."/>
            <person name="Freyhult E."/>
            <person name="Fulton L."/>
            <person name="Fulton R."/>
            <person name="Garcia A.C."/>
            <person name="Gardiner A."/>
            <person name="Garfield D.A."/>
            <person name="Garvin B.E."/>
            <person name="Gibson G."/>
            <person name="Gilbert D."/>
            <person name="Gnerre S."/>
            <person name="Godfrey J."/>
            <person name="Good R."/>
            <person name="Gotea V."/>
            <person name="Gravely B."/>
            <person name="Greenberg A.J."/>
            <person name="Griffiths-Jones S."/>
            <person name="Gross S."/>
            <person name="Guigo R."/>
            <person name="Gustafson E.A."/>
            <person name="Haerty W."/>
            <person name="Hahn M.W."/>
            <person name="Halligan D.L."/>
            <person name="Halpern A.L."/>
            <person name="Halter G.M."/>
            <person name="Han M.V."/>
            <person name="Heger A."/>
            <person name="Hillier L."/>
            <person name="Hinrichs A.S."/>
            <person name="Holmes I."/>
            <person name="Hoskins R.A."/>
            <person name="Hubisz M.J."/>
            <person name="Hultmark D."/>
            <person name="Huntley M.A."/>
            <person name="Jaffe D.B."/>
            <person name="Jagadeeshan S."/>
            <person name="Jeck W.R."/>
            <person name="Johnson J."/>
            <person name="Jones C.D."/>
            <person name="Jordan W.C."/>
            <person name="Karpen G.H."/>
            <person name="Kataoka E."/>
            <person name="Keightley P.D."/>
            <person name="Kheradpour P."/>
            <person name="Kirkness E.F."/>
            <person name="Koerich L.B."/>
            <person name="Kristiansen K."/>
            <person name="Kudrna D."/>
            <person name="Kulathinal R.J."/>
            <person name="Kumar S."/>
            <person name="Kwok R."/>
            <person name="Lander E."/>
            <person name="Langley C.H."/>
            <person name="Lapoint R."/>
            <person name="Lazzaro B.P."/>
            <person name="Lee S.J."/>
            <person name="Levesque L."/>
            <person name="Li R."/>
            <person name="Lin C.F."/>
            <person name="Lin M.F."/>
            <person name="Lindblad-Toh K."/>
            <person name="Llopart A."/>
            <person name="Long M."/>
            <person name="Low L."/>
            <person name="Lozovsky E."/>
            <person name="Lu J."/>
            <person name="Luo M."/>
            <person name="Machado C.A."/>
            <person name="Makalowski W."/>
            <person name="Marzo M."/>
            <person name="Matsuda M."/>
            <person name="Matzkin L."/>
            <person name="McAllister B."/>
            <person name="McBride C.S."/>
            <person name="McKernan B."/>
            <person name="McKernan K."/>
            <person name="Mendez-Lago M."/>
            <person name="Minx P."/>
            <person name="Mollenhauer M.U."/>
            <person name="Montooth K."/>
            <person name="Mount S.M."/>
            <person name="Mu X."/>
            <person name="Myers E."/>
            <person name="Negre B."/>
            <person name="Newfeld S."/>
            <person name="Nielsen R."/>
            <person name="Noor M.A."/>
            <person name="O'Grady P."/>
            <person name="Pachter L."/>
            <person name="Papaceit M."/>
            <person name="Parisi M.J."/>
            <person name="Parisi M."/>
            <person name="Parts L."/>
            <person name="Pedersen J.S."/>
            <person name="Pesole G."/>
            <person name="Phillippy A.M."/>
            <person name="Ponting C.P."/>
            <person name="Pop M."/>
            <person name="Porcelli D."/>
            <person name="Powell J.R."/>
            <person name="Prohaska S."/>
            <person name="Pruitt K."/>
            <person name="Puig M."/>
            <person name="Quesneville H."/>
            <person name="Ram K.R."/>
            <person name="Rand D."/>
            <person name="Rasmussen M.D."/>
            <person name="Reed L.K."/>
            <person name="Reenan R."/>
            <person name="Reily A."/>
            <person name="Remington K.A."/>
            <person name="Rieger T.T."/>
            <person name="Ritchie M.G."/>
            <person name="Robin C."/>
            <person name="Rogers Y.H."/>
            <person name="Rohde C."/>
            <person name="Rozas J."/>
            <person name="Rubenfield M.J."/>
            <person name="Ruiz A."/>
            <person name="Russo S."/>
            <person name="Salzberg S.L."/>
            <person name="Sanchez-Gracia A."/>
            <person name="Saranga D.J."/>
            <person name="Sato H."/>
            <person name="Schaeffer S.W."/>
            <person name="Schatz M.C."/>
            <person name="Schlenke T."/>
            <person name="Schwartz R."/>
            <person name="Segarra C."/>
            <person name="Singh R.S."/>
            <person name="Sirot L."/>
            <person name="Sirota M."/>
            <person name="Sisneros N.B."/>
            <person name="Smith C.D."/>
            <person name="Smith T.F."/>
            <person name="Spieth J."/>
            <person name="Stage D.E."/>
            <person name="Stark A."/>
            <person name="Stephan W."/>
            <person name="Strausberg R.L."/>
            <person name="Strempel S."/>
            <person name="Sturgill D."/>
            <person name="Sutton G."/>
            <person name="Sutton G.G."/>
            <person name="Tao W."/>
            <person name="Teichmann S."/>
            <person name="Tobari Y.N."/>
            <person name="Tomimura Y."/>
            <person name="Tsolas J.M."/>
            <person name="Valente V.L."/>
            <person name="Venter E."/>
            <person name="Venter J.C."/>
            <person name="Vicario S."/>
            <person name="Vieira F.G."/>
            <person name="Vilella A.J."/>
            <person name="Villasante A."/>
            <person name="Walenz B."/>
            <person name="Wang J."/>
            <person name="Wasserman M."/>
            <person name="Watts T."/>
            <person name="Wilson D."/>
            <person name="Wilson R.K."/>
            <person name="Wing R.A."/>
            <person name="Wolfner M.F."/>
            <person name="Wong A."/>
            <person name="Wong G.K."/>
            <person name="Wu C.I."/>
            <person name="Wu G."/>
            <person name="Yamamoto D."/>
            <person name="Yang H.P."/>
            <person name="Yang S.P."/>
            <person name="Yorke J.A."/>
            <person name="Yoshida K."/>
            <person name="Zdobnov E."/>
            <person name="Zhang P."/>
            <person name="Zhang Y."/>
            <person name="Zimin A.V."/>
            <person name="Baldwin J."/>
            <person name="Abdouelleil A."/>
            <person name="Abdulkadir J."/>
            <person name="Abebe A."/>
            <person name="Abera B."/>
            <person name="Abreu J."/>
            <person name="Acer S.C."/>
            <person name="Aftuck L."/>
            <person name="Alexander A."/>
            <person name="An P."/>
            <person name="Anderson E."/>
            <person name="Anderson S."/>
            <person name="Arachi H."/>
            <person name="Azer M."/>
            <person name="Bachantsang P."/>
            <person name="Barry A."/>
            <person name="Bayul T."/>
            <person name="Berlin A."/>
            <person name="Bessette D."/>
            <person name="Bloom T."/>
            <person name="Blye J."/>
            <person name="Boguslavskiy L."/>
            <person name="Bonnet C."/>
            <person name="Boukhgalter B."/>
            <person name="Bourzgui I."/>
            <person name="Brown A."/>
            <person name="Cahill P."/>
            <person name="Channer S."/>
            <person name="Cheshatsang Y."/>
            <person name="Chuda L."/>
            <person name="Citroen M."/>
            <person name="Collymore A."/>
            <person name="Cooke P."/>
            <person name="Costello M."/>
            <person name="D'Aco K."/>
            <person name="Daza R."/>
            <person name="De Haan G."/>
            <person name="DeGray S."/>
            <person name="DeMaso C."/>
            <person name="Dhargay N."/>
            <person name="Dooley K."/>
            <person name="Dooley E."/>
            <person name="Doricent M."/>
            <person name="Dorje P."/>
            <person name="Dorjee K."/>
            <person name="Dupes A."/>
            <person name="Elong R."/>
            <person name="Falk J."/>
            <person name="Farina A."/>
            <person name="Faro S."/>
            <person name="Ferguson D."/>
            <person name="Fisher S."/>
            <person name="Foley C.D."/>
            <person name="Franke A."/>
            <person name="Friedrich D."/>
            <person name="Gadbois L."/>
            <person name="Gearin G."/>
            <person name="Gearin C.R."/>
            <person name="Giannoukos G."/>
            <person name="Goode T."/>
            <person name="Graham J."/>
            <person name="Grandbois E."/>
            <person name="Grewal S."/>
            <person name="Gyaltsen K."/>
            <person name="Hafez N."/>
            <person name="Hagos B."/>
            <person name="Hall J."/>
            <person name="Henson C."/>
            <person name="Hollinger A."/>
            <person name="Honan T."/>
            <person name="Huard M.D."/>
            <person name="Hughes L."/>
            <person name="Hurhula B."/>
            <person name="Husby M.E."/>
            <person name="Kamat A."/>
            <person name="Kanga B."/>
            <person name="Kashin S."/>
            <person name="Khazanovich D."/>
            <person name="Kisner P."/>
            <person name="Lance K."/>
            <person name="Lara M."/>
            <person name="Lee W."/>
            <person name="Lennon N."/>
            <person name="Letendre F."/>
            <person name="LeVine R."/>
            <person name="Lipovsky A."/>
            <person name="Liu X."/>
            <person name="Liu J."/>
            <person name="Liu S."/>
            <person name="Lokyitsang T."/>
            <person name="Lokyitsang Y."/>
            <person name="Lubonja R."/>
            <person name="Lui A."/>
            <person name="MacDonald P."/>
            <person name="Magnisalis V."/>
            <person name="Maru K."/>
            <person name="Matthews C."/>
            <person name="McCusker W."/>
            <person name="McDonough S."/>
            <person name="Mehta T."/>
            <person name="Meldrim J."/>
            <person name="Meneus L."/>
            <person name="Mihai O."/>
            <person name="Mihalev A."/>
            <person name="Mihova T."/>
            <person name="Mittelman R."/>
            <person name="Mlenga V."/>
            <person name="Montmayeur A."/>
            <person name="Mulrain L."/>
            <person name="Navidi A."/>
            <person name="Naylor J."/>
            <person name="Negash T."/>
            <person name="Nguyen T."/>
            <person name="Nguyen N."/>
            <person name="Nicol R."/>
            <person name="Norbu C."/>
            <person name="Norbu N."/>
            <person name="Novod N."/>
            <person name="O'Neill B."/>
            <person name="Osman S."/>
            <person name="Markiewicz E."/>
            <person name="Oyono O.L."/>
            <person name="Patti C."/>
            <person name="Phunkhang P."/>
            <person name="Pierre F."/>
            <person name="Priest M."/>
            <person name="Raghuraman S."/>
            <person name="Rege F."/>
            <person name="Reyes R."/>
            <person name="Rise C."/>
            <person name="Rogov P."/>
            <person name="Ross K."/>
            <person name="Ryan E."/>
            <person name="Settipalli S."/>
            <person name="Shea T."/>
            <person name="Sherpa N."/>
            <person name="Shi L."/>
            <person name="Shih D."/>
            <person name="Sparrow T."/>
            <person name="Spaulding J."/>
            <person name="Stalker J."/>
            <person name="Stange-Thomann N."/>
            <person name="Stavropoulos S."/>
            <person name="Stone C."/>
            <person name="Strader C."/>
            <person name="Tesfaye S."/>
            <person name="Thomson T."/>
            <person name="Thoulutsang Y."/>
            <person name="Thoulutsang D."/>
            <person name="Topham K."/>
            <person name="Topping I."/>
            <person name="Tsamla T."/>
            <person name="Vassiliev H."/>
            <person name="Vo A."/>
            <person name="Wangchuk T."/>
            <person name="Wangdi T."/>
            <person name="Weiand M."/>
            <person name="Wilkinson J."/>
            <person name="Wilson A."/>
            <person name="Yadav S."/>
            <person name="Young G."/>
            <person name="Yu Q."/>
            <person name="Zembek L."/>
            <person name="Zhong D."/>
            <person name="Zimmer A."/>
            <person name="Zwirko Z."/>
            <person name="Jaffe D.B."/>
            <person name="Alvarez P."/>
            <person name="Brockman W."/>
            <person name="Butler J."/>
            <person name="Chin C."/>
            <person name="Gnerre S."/>
            <person name="Grabherr M."/>
            <person name="Kleber M."/>
            <person name="Mauceli E."/>
            <person name="MacCallum I."/>
        </authorList>
    </citation>
    <scope>NUCLEOTIDE SEQUENCE [LARGE SCALE GENOMIC DNA]</scope>
    <source>
        <strain evidence="8">Tucson 15287-2541.00</strain>
    </source>
</reference>
<evidence type="ECO:0000256" key="6">
    <source>
        <dbReference type="SAM" id="Phobius"/>
    </source>
</evidence>
<dbReference type="HOGENOM" id="CLU_015744_0_0_1"/>
<feature type="transmembrane region" description="Helical" evidence="6">
    <location>
        <begin position="267"/>
        <end position="286"/>
    </location>
</feature>
<dbReference type="Pfam" id="PF07690">
    <property type="entry name" value="MFS_1"/>
    <property type="match status" value="1"/>
</dbReference>
<evidence type="ECO:0000256" key="1">
    <source>
        <dbReference type="ARBA" id="ARBA00004141"/>
    </source>
</evidence>
<feature type="transmembrane region" description="Helical" evidence="6">
    <location>
        <begin position="413"/>
        <end position="431"/>
    </location>
</feature>
<gene>
    <name evidence="7" type="primary">Dgri\GH23274</name>
    <name evidence="7" type="ORF">Dgri_GH23274</name>
</gene>
<feature type="transmembrane region" description="Helical" evidence="6">
    <location>
        <begin position="353"/>
        <end position="374"/>
    </location>
</feature>
<dbReference type="InterPro" id="IPR011701">
    <property type="entry name" value="MFS"/>
</dbReference>
<evidence type="ECO:0000313" key="7">
    <source>
        <dbReference type="EMBL" id="EDV94889.1"/>
    </source>
</evidence>
<keyword evidence="2 6" id="KW-0812">Transmembrane</keyword>
<evidence type="ECO:0000256" key="4">
    <source>
        <dbReference type="ARBA" id="ARBA00023136"/>
    </source>
</evidence>
<feature type="transmembrane region" description="Helical" evidence="6">
    <location>
        <begin position="443"/>
        <end position="466"/>
    </location>
</feature>
<dbReference type="PANTHER" id="PTHR24064">
    <property type="entry name" value="SOLUTE CARRIER FAMILY 22 MEMBER"/>
    <property type="match status" value="1"/>
</dbReference>
<dbReference type="InterPro" id="IPR036259">
    <property type="entry name" value="MFS_trans_sf"/>
</dbReference>
<feature type="transmembrane region" description="Helical" evidence="6">
    <location>
        <begin position="240"/>
        <end position="261"/>
    </location>
</feature>
<proteinExistence type="predicted"/>
<evidence type="ECO:0000256" key="3">
    <source>
        <dbReference type="ARBA" id="ARBA00022989"/>
    </source>
</evidence>
<dbReference type="PhylomeDB" id="B4JSZ9"/>
<feature type="transmembrane region" description="Helical" evidence="6">
    <location>
        <begin position="37"/>
        <end position="57"/>
    </location>
</feature>
<keyword evidence="8" id="KW-1185">Reference proteome</keyword>
<dbReference type="Proteomes" id="UP000001070">
    <property type="component" value="Unassembled WGS sequence"/>
</dbReference>
<keyword evidence="3 6" id="KW-1133">Transmembrane helix</keyword>
<dbReference type="GO" id="GO:0022857">
    <property type="term" value="F:transmembrane transporter activity"/>
    <property type="evidence" value="ECO:0007669"/>
    <property type="project" value="InterPro"/>
</dbReference>